<dbReference type="SUPFAM" id="SSF49599">
    <property type="entry name" value="TRAF domain-like"/>
    <property type="match status" value="1"/>
</dbReference>
<organism evidence="6 7">
    <name type="scientific">Digitaria exilis</name>
    <dbReference type="NCBI Taxonomy" id="1010633"/>
    <lineage>
        <taxon>Eukaryota</taxon>
        <taxon>Viridiplantae</taxon>
        <taxon>Streptophyta</taxon>
        <taxon>Embryophyta</taxon>
        <taxon>Tracheophyta</taxon>
        <taxon>Spermatophyta</taxon>
        <taxon>Magnoliopsida</taxon>
        <taxon>Liliopsida</taxon>
        <taxon>Poales</taxon>
        <taxon>Poaceae</taxon>
        <taxon>PACMAD clade</taxon>
        <taxon>Panicoideae</taxon>
        <taxon>Panicodae</taxon>
        <taxon>Paniceae</taxon>
        <taxon>Anthephorinae</taxon>
        <taxon>Digitaria</taxon>
    </lineage>
</organism>
<dbReference type="OrthoDB" id="684466at2759"/>
<feature type="domain" description="MATH" evidence="5">
    <location>
        <begin position="234"/>
        <end position="365"/>
    </location>
</feature>
<dbReference type="InterPro" id="IPR008974">
    <property type="entry name" value="TRAF-like"/>
</dbReference>
<feature type="compositionally biased region" description="Low complexity" evidence="3">
    <location>
        <begin position="54"/>
        <end position="63"/>
    </location>
</feature>
<dbReference type="Gene3D" id="2.60.210.10">
    <property type="entry name" value="Apoptosis, Tumor Necrosis Factor Receptor Associated Protein 2, Chain A"/>
    <property type="match status" value="1"/>
</dbReference>
<dbReference type="EMBL" id="JACEFO010000315">
    <property type="protein sequence ID" value="KAF8775532.1"/>
    <property type="molecule type" value="Genomic_DNA"/>
</dbReference>
<dbReference type="SMART" id="SM00225">
    <property type="entry name" value="BTB"/>
    <property type="match status" value="1"/>
</dbReference>
<evidence type="ECO:0000256" key="1">
    <source>
        <dbReference type="ARBA" id="ARBA00004906"/>
    </source>
</evidence>
<dbReference type="Proteomes" id="UP000636709">
    <property type="component" value="Unassembled WGS sequence"/>
</dbReference>
<dbReference type="InterPro" id="IPR000210">
    <property type="entry name" value="BTB/POZ_dom"/>
</dbReference>
<dbReference type="Pfam" id="PF24570">
    <property type="entry name" value="BACK_BPM_SPOP"/>
    <property type="match status" value="1"/>
</dbReference>
<dbReference type="InterPro" id="IPR056423">
    <property type="entry name" value="BACK_BPM_SPOP"/>
</dbReference>
<evidence type="ECO:0000313" key="6">
    <source>
        <dbReference type="EMBL" id="KAF8775532.1"/>
    </source>
</evidence>
<dbReference type="Gene3D" id="3.30.710.10">
    <property type="entry name" value="Potassium Channel Kv1.1, Chain A"/>
    <property type="match status" value="1"/>
</dbReference>
<dbReference type="SUPFAM" id="SSF54695">
    <property type="entry name" value="POZ domain"/>
    <property type="match status" value="1"/>
</dbReference>
<evidence type="ECO:0000259" key="5">
    <source>
        <dbReference type="PROSITE" id="PS50144"/>
    </source>
</evidence>
<evidence type="ECO:0000259" key="4">
    <source>
        <dbReference type="PROSITE" id="PS50097"/>
    </source>
</evidence>
<dbReference type="PROSITE" id="PS50144">
    <property type="entry name" value="MATH"/>
    <property type="match status" value="1"/>
</dbReference>
<proteinExistence type="inferred from homology"/>
<gene>
    <name evidence="6" type="ORF">HU200_004503</name>
</gene>
<comment type="caution">
    <text evidence="6">The sequence shown here is derived from an EMBL/GenBank/DDBJ whole genome shotgun (WGS) entry which is preliminary data.</text>
</comment>
<feature type="region of interest" description="Disordered" evidence="3">
    <location>
        <begin position="155"/>
        <end position="176"/>
    </location>
</feature>
<dbReference type="InterPro" id="IPR011333">
    <property type="entry name" value="SKP1/BTB/POZ_sf"/>
</dbReference>
<dbReference type="InterPro" id="IPR002083">
    <property type="entry name" value="MATH/TRAF_dom"/>
</dbReference>
<dbReference type="AlphaFoldDB" id="A0A835KS97"/>
<evidence type="ECO:0000256" key="2">
    <source>
        <dbReference type="ARBA" id="ARBA00010846"/>
    </source>
</evidence>
<feature type="region of interest" description="Disordered" evidence="3">
    <location>
        <begin position="51"/>
        <end position="91"/>
    </location>
</feature>
<dbReference type="Pfam" id="PF22486">
    <property type="entry name" value="MATH_2"/>
    <property type="match status" value="1"/>
</dbReference>
<evidence type="ECO:0000256" key="3">
    <source>
        <dbReference type="SAM" id="MobiDB-lite"/>
    </source>
</evidence>
<dbReference type="InterPro" id="IPR045005">
    <property type="entry name" value="BPM1-6"/>
</dbReference>
<comment type="pathway">
    <text evidence="1">Protein modification; protein ubiquitination.</text>
</comment>
<name>A0A835KS97_9POAL</name>
<keyword evidence="7" id="KW-1185">Reference proteome</keyword>
<protein>
    <recommendedName>
        <fullName evidence="8">Speckle-type POZ protein</fullName>
    </recommendedName>
</protein>
<accession>A0A835KS97</accession>
<dbReference type="PANTHER" id="PTHR26379">
    <property type="entry name" value="BTB/POZ AND MATH DOMAIN-CONTAINING PROTEIN 1"/>
    <property type="match status" value="1"/>
</dbReference>
<dbReference type="GO" id="GO:0016567">
    <property type="term" value="P:protein ubiquitination"/>
    <property type="evidence" value="ECO:0007669"/>
    <property type="project" value="InterPro"/>
</dbReference>
<feature type="compositionally biased region" description="Low complexity" evidence="3">
    <location>
        <begin position="77"/>
        <end position="89"/>
    </location>
</feature>
<dbReference type="PANTHER" id="PTHR26379:SF483">
    <property type="entry name" value="OS11G0619800 PROTEIN"/>
    <property type="match status" value="1"/>
</dbReference>
<comment type="similarity">
    <text evidence="2">Belongs to the Tdpoz family.</text>
</comment>
<dbReference type="Pfam" id="PF00651">
    <property type="entry name" value="BTB"/>
    <property type="match status" value="1"/>
</dbReference>
<dbReference type="PROSITE" id="PS50097">
    <property type="entry name" value="BTB"/>
    <property type="match status" value="1"/>
</dbReference>
<sequence length="549" mass="60267">MQAFPSPGQECCSANAIVVATVPIVNPIAELILANQLQSLQVIPIRGDKQVPEPSLSLSSPASMGGKRRARSGEAVNSSPPTSNTTSPPFAVVKRRKRSLCKSGGGTLMHCRFCSAAFGVDTKADDTYVSPETEFSVTIVVVLVVRRRDGDSAPVTFRGREFPPLPAPEPGHDRDPSELRLRLVREDGYGVHDLVREGGSLTALIDGEGLQPGDGGRCHVARCTTSTIIAEKSTATHILRVDGYSGTKGLGVGKSINSGTFTAGGHSWYVAYFPDGEDDDCADWVSVSLYLDRPCPKDSVVKATFEFILLDKNGSPMTLYTMKSSLTTFSMDNGARCSGHKKFIRKKDLESLWWSNDSFRIRCVVTVVKDIRVETTVTNSGDEPPSPDLGQNLGELLDSQLGADVEFMVGDEVFMAHRIVLAARSSVFKAELYGQMKEKYRMTCIQIDDMDPRVFKAMLRFIYTDKFPKVDKDEKIVMAQHLLVAADRYNLERLKVISMDVLRRYIDPSTAVATLVLAEQHGCPRLKEECFKFLKSRDNLTALLAKVAP</sequence>
<evidence type="ECO:0008006" key="8">
    <source>
        <dbReference type="Google" id="ProtNLM"/>
    </source>
</evidence>
<dbReference type="CDD" id="cd14733">
    <property type="entry name" value="BACK"/>
    <property type="match status" value="1"/>
</dbReference>
<dbReference type="CDD" id="cd00121">
    <property type="entry name" value="MATH"/>
    <property type="match status" value="1"/>
</dbReference>
<evidence type="ECO:0000313" key="7">
    <source>
        <dbReference type="Proteomes" id="UP000636709"/>
    </source>
</evidence>
<reference evidence="6" key="1">
    <citation type="submission" date="2020-07" db="EMBL/GenBank/DDBJ databases">
        <title>Genome sequence and genetic diversity analysis of an under-domesticated orphan crop, white fonio (Digitaria exilis).</title>
        <authorList>
            <person name="Bennetzen J.L."/>
            <person name="Chen S."/>
            <person name="Ma X."/>
            <person name="Wang X."/>
            <person name="Yssel A.E.J."/>
            <person name="Chaluvadi S.R."/>
            <person name="Johnson M."/>
            <person name="Gangashetty P."/>
            <person name="Hamidou F."/>
            <person name="Sanogo M.D."/>
            <person name="Zwaenepoel A."/>
            <person name="Wallace J."/>
            <person name="Van De Peer Y."/>
            <person name="Van Deynze A."/>
        </authorList>
    </citation>
    <scope>NUCLEOTIDE SEQUENCE</scope>
    <source>
        <tissue evidence="6">Leaves</tissue>
    </source>
</reference>
<feature type="domain" description="BTB" evidence="4">
    <location>
        <begin position="403"/>
        <end position="471"/>
    </location>
</feature>